<comment type="caution">
    <text evidence="2">The sequence shown here is derived from an EMBL/GenBank/DDBJ whole genome shotgun (WGS) entry which is preliminary data.</text>
</comment>
<accession>A0AAD7EKQ0</accession>
<reference evidence="2" key="1">
    <citation type="submission" date="2023-03" db="EMBL/GenBank/DDBJ databases">
        <title>Massive genome expansion in bonnet fungi (Mycena s.s.) driven by repeated elements and novel gene families across ecological guilds.</title>
        <authorList>
            <consortium name="Lawrence Berkeley National Laboratory"/>
            <person name="Harder C.B."/>
            <person name="Miyauchi S."/>
            <person name="Viragh M."/>
            <person name="Kuo A."/>
            <person name="Thoen E."/>
            <person name="Andreopoulos B."/>
            <person name="Lu D."/>
            <person name="Skrede I."/>
            <person name="Drula E."/>
            <person name="Henrissat B."/>
            <person name="Morin E."/>
            <person name="Kohler A."/>
            <person name="Barry K."/>
            <person name="LaButti K."/>
            <person name="Morin E."/>
            <person name="Salamov A."/>
            <person name="Lipzen A."/>
            <person name="Mereny Z."/>
            <person name="Hegedus B."/>
            <person name="Baldrian P."/>
            <person name="Stursova M."/>
            <person name="Weitz H."/>
            <person name="Taylor A."/>
            <person name="Grigoriev I.V."/>
            <person name="Nagy L.G."/>
            <person name="Martin F."/>
            <person name="Kauserud H."/>
        </authorList>
    </citation>
    <scope>NUCLEOTIDE SEQUENCE</scope>
    <source>
        <strain evidence="2">CBHHK002</strain>
    </source>
</reference>
<keyword evidence="3" id="KW-1185">Reference proteome</keyword>
<dbReference type="AlphaFoldDB" id="A0AAD7EKQ0"/>
<dbReference type="Proteomes" id="UP001218218">
    <property type="component" value="Unassembled WGS sequence"/>
</dbReference>
<gene>
    <name evidence="2" type="ORF">DFH08DRAFT_291681</name>
</gene>
<feature type="compositionally biased region" description="Basic and acidic residues" evidence="1">
    <location>
        <begin position="661"/>
        <end position="682"/>
    </location>
</feature>
<sequence length="708" mass="79052">MPWRGASNASCVTLSLFTQVRAPGWEQRDGSTHCASARPRQWLGCMLPMERPSHSNVCSSTLSPRTLDMASVEPSQLDQLFTSVAGQAVEIFTDEVLKAVPGASLVAPLVKSFLSNALHLSTDEEELTNRRLDELASKVDALGRKIDDATQLSQLTTALHEDVETARSQIIVWSNQLRHHRKNNDIEEMNDLLTTALSANNGIGNMLGNMHVRLVVNNGPELQTVGGRTITLPILAQLREVLQERATSEARAPNYDVVALNTDLIKWNDFIVGIMAKGTALAITAEKWRLLKKRNDKTVSAADQHAFEMTIAQNVADLQLDFDNRRKKYAHELFSGVIGYPFAQFLLRQASVSLENECPAPVLLRLEGADKYLWISPLAGSEGMYKLLDTEVLGHQTWNKFFAFARVNDRWTLRGSRYEANPDVPKKSLLCRNSGNDTWGLSTNADHAELCLIPRPAGSDNIAPFTLLLLDKDRQKVVKRWEVIAEHSDGRLLNHISFVPGNSASAFSLIPSHDHKRILFWVNNLRSDNCVLVLQAVRSSNFSSFVCPGMVWLKGQRQCFIVWRTPLADDDIKLIAIFRLYNLDRIDATQQSSVEPLLHQDPVSGRLALRGDHVQAVADIYLTIFNPIGMKQNWVSALALMPLEWDNHRFGFRGEDVSDVSQDDKVEQRIEQSRAYQKESKEVSGLSKLKIHIGGSNNPDGSIDVETA</sequence>
<protein>
    <submittedName>
        <fullName evidence="2">Uncharacterized protein</fullName>
    </submittedName>
</protein>
<evidence type="ECO:0000313" key="3">
    <source>
        <dbReference type="Proteomes" id="UP001218218"/>
    </source>
</evidence>
<dbReference type="EMBL" id="JARIHO010000032">
    <property type="protein sequence ID" value="KAJ7334714.1"/>
    <property type="molecule type" value="Genomic_DNA"/>
</dbReference>
<organism evidence="2 3">
    <name type="scientific">Mycena albidolilacea</name>
    <dbReference type="NCBI Taxonomy" id="1033008"/>
    <lineage>
        <taxon>Eukaryota</taxon>
        <taxon>Fungi</taxon>
        <taxon>Dikarya</taxon>
        <taxon>Basidiomycota</taxon>
        <taxon>Agaricomycotina</taxon>
        <taxon>Agaricomycetes</taxon>
        <taxon>Agaricomycetidae</taxon>
        <taxon>Agaricales</taxon>
        <taxon>Marasmiineae</taxon>
        <taxon>Mycenaceae</taxon>
        <taxon>Mycena</taxon>
    </lineage>
</organism>
<evidence type="ECO:0000256" key="1">
    <source>
        <dbReference type="SAM" id="MobiDB-lite"/>
    </source>
</evidence>
<feature type="region of interest" description="Disordered" evidence="1">
    <location>
        <begin position="661"/>
        <end position="708"/>
    </location>
</feature>
<evidence type="ECO:0000313" key="2">
    <source>
        <dbReference type="EMBL" id="KAJ7334714.1"/>
    </source>
</evidence>
<proteinExistence type="predicted"/>
<name>A0AAD7EKQ0_9AGAR</name>